<reference evidence="6" key="1">
    <citation type="submission" date="2022-09" db="EMBL/GenBank/DDBJ databases">
        <title>Fusarium specimens isolated from Avocado Roots.</title>
        <authorList>
            <person name="Stajich J."/>
            <person name="Roper C."/>
            <person name="Heimlech-Rivalta G."/>
        </authorList>
    </citation>
    <scope>NUCLEOTIDE SEQUENCE</scope>
    <source>
        <strain evidence="6">CF00136</strain>
    </source>
</reference>
<proteinExistence type="inferred from homology"/>
<comment type="caution">
    <text evidence="6">The sequence shown here is derived from an EMBL/GenBank/DDBJ whole genome shotgun (WGS) entry which is preliminary data.</text>
</comment>
<dbReference type="CDD" id="cd02146">
    <property type="entry name" value="NfsA-like"/>
    <property type="match status" value="1"/>
</dbReference>
<dbReference type="Gene3D" id="3.40.109.10">
    <property type="entry name" value="NADH Oxidase"/>
    <property type="match status" value="1"/>
</dbReference>
<evidence type="ECO:0000256" key="1">
    <source>
        <dbReference type="ARBA" id="ARBA00008366"/>
    </source>
</evidence>
<feature type="domain" description="Nitroreductase" evidence="5">
    <location>
        <begin position="34"/>
        <end position="184"/>
    </location>
</feature>
<evidence type="ECO:0000256" key="2">
    <source>
        <dbReference type="ARBA" id="ARBA00022630"/>
    </source>
</evidence>
<dbReference type="PANTHER" id="PTHR43425">
    <property type="entry name" value="OXYGEN-INSENSITIVE NADPH NITROREDUCTASE"/>
    <property type="match status" value="1"/>
</dbReference>
<dbReference type="Proteomes" id="UP001152049">
    <property type="component" value="Unassembled WGS sequence"/>
</dbReference>
<dbReference type="InterPro" id="IPR029479">
    <property type="entry name" value="Nitroreductase"/>
</dbReference>
<dbReference type="SUPFAM" id="SSF55469">
    <property type="entry name" value="FMN-dependent nitroreductase-like"/>
    <property type="match status" value="1"/>
</dbReference>
<evidence type="ECO:0000313" key="7">
    <source>
        <dbReference type="Proteomes" id="UP001152049"/>
    </source>
</evidence>
<evidence type="ECO:0000256" key="3">
    <source>
        <dbReference type="ARBA" id="ARBA00022643"/>
    </source>
</evidence>
<evidence type="ECO:0000256" key="4">
    <source>
        <dbReference type="ARBA" id="ARBA00023002"/>
    </source>
</evidence>
<sequence length="275" mass="30930">METTFSSLIKARYQNGQHEDLDGPLTPTIESLLRHQSVRGFLDEPLARGTLESLIAVGQSASTSSMLQTWSVVAVQEKDHKDAVAKLCGDQEFIRQAPLFLLFCADLHRLTHLYERYEQSGKALDNTDLFVMASLDAAVAGQNVAVAAESLGLGLCYVGAARNKAHDLTELLRLPKRCIALFGMAIGKPDPATNLPATKPRLPMEEVLHRERWNDDKQDEQIALYDQILGAFYFEHQKHGRKTWSAHTSRYVSEDQLDGREEYRKVMDEQGFKLE</sequence>
<dbReference type="InterPro" id="IPR000415">
    <property type="entry name" value="Nitroreductase-like"/>
</dbReference>
<dbReference type="PIRSF" id="PIRSF005426">
    <property type="entry name" value="Frp"/>
    <property type="match status" value="1"/>
</dbReference>
<protein>
    <recommendedName>
        <fullName evidence="5">Nitroreductase domain-containing protein</fullName>
    </recommendedName>
</protein>
<name>A0A9W8RML3_9HYPO</name>
<dbReference type="PANTHER" id="PTHR43425:SF2">
    <property type="entry name" value="OXYGEN-INSENSITIVE NADPH NITROREDUCTASE"/>
    <property type="match status" value="1"/>
</dbReference>
<keyword evidence="4" id="KW-0560">Oxidoreductase</keyword>
<keyword evidence="2" id="KW-0285">Flavoprotein</keyword>
<comment type="similarity">
    <text evidence="1">Belongs to the flavin oxidoreductase frp family.</text>
</comment>
<accession>A0A9W8RML3</accession>
<keyword evidence="3" id="KW-0288">FMN</keyword>
<dbReference type="Pfam" id="PF00881">
    <property type="entry name" value="Nitroreductase"/>
    <property type="match status" value="1"/>
</dbReference>
<dbReference type="GO" id="GO:0016491">
    <property type="term" value="F:oxidoreductase activity"/>
    <property type="evidence" value="ECO:0007669"/>
    <property type="project" value="UniProtKB-KW"/>
</dbReference>
<dbReference type="InterPro" id="IPR016446">
    <property type="entry name" value="Flavin_OxRdtase_Frp"/>
</dbReference>
<dbReference type="AlphaFoldDB" id="A0A9W8RML3"/>
<gene>
    <name evidence="6" type="ORF">NW762_012479</name>
</gene>
<organism evidence="6 7">
    <name type="scientific">Fusarium torreyae</name>
    <dbReference type="NCBI Taxonomy" id="1237075"/>
    <lineage>
        <taxon>Eukaryota</taxon>
        <taxon>Fungi</taxon>
        <taxon>Dikarya</taxon>
        <taxon>Ascomycota</taxon>
        <taxon>Pezizomycotina</taxon>
        <taxon>Sordariomycetes</taxon>
        <taxon>Hypocreomycetidae</taxon>
        <taxon>Hypocreales</taxon>
        <taxon>Nectriaceae</taxon>
        <taxon>Fusarium</taxon>
    </lineage>
</organism>
<evidence type="ECO:0000313" key="6">
    <source>
        <dbReference type="EMBL" id="KAJ4249144.1"/>
    </source>
</evidence>
<dbReference type="EMBL" id="JAOQAZ010000034">
    <property type="protein sequence ID" value="KAJ4249144.1"/>
    <property type="molecule type" value="Genomic_DNA"/>
</dbReference>
<dbReference type="OrthoDB" id="2094932at2759"/>
<evidence type="ECO:0000259" key="5">
    <source>
        <dbReference type="Pfam" id="PF00881"/>
    </source>
</evidence>
<keyword evidence="7" id="KW-1185">Reference proteome</keyword>